<gene>
    <name evidence="1" type="ORF">PG996_014072</name>
</gene>
<evidence type="ECO:0000313" key="2">
    <source>
        <dbReference type="Proteomes" id="UP001446871"/>
    </source>
</evidence>
<dbReference type="EMBL" id="JAQQWM010000009">
    <property type="protein sequence ID" value="KAK8046008.1"/>
    <property type="molecule type" value="Genomic_DNA"/>
</dbReference>
<reference evidence="1 2" key="1">
    <citation type="submission" date="2023-01" db="EMBL/GenBank/DDBJ databases">
        <title>Analysis of 21 Apiospora genomes using comparative genomics revels a genus with tremendous synthesis potential of carbohydrate active enzymes and secondary metabolites.</title>
        <authorList>
            <person name="Sorensen T."/>
        </authorList>
    </citation>
    <scope>NUCLEOTIDE SEQUENCE [LARGE SCALE GENOMIC DNA]</scope>
    <source>
        <strain evidence="1 2">CBS 83171</strain>
    </source>
</reference>
<name>A0ABR1TK18_9PEZI</name>
<proteinExistence type="predicted"/>
<protein>
    <submittedName>
        <fullName evidence="1">Uncharacterized protein</fullName>
    </submittedName>
</protein>
<dbReference type="Gene3D" id="3.40.50.12780">
    <property type="entry name" value="N-terminal domain of ligase-like"/>
    <property type="match status" value="1"/>
</dbReference>
<sequence>MLNLDKIIYTLEVLISGQKSYIRDVLGGAVKICSILGSAEAGPYAASSPGLGPGDPAATYTDFVFDTRTTLIEVIPLSSADDAGGGGGGNCPSPLGPGGTGLIAQTCLARFRNPLVRYVTGNIGSV</sequence>
<dbReference type="InterPro" id="IPR042099">
    <property type="entry name" value="ANL_N_sf"/>
</dbReference>
<organism evidence="1 2">
    <name type="scientific">Apiospora saccharicola</name>
    <dbReference type="NCBI Taxonomy" id="335842"/>
    <lineage>
        <taxon>Eukaryota</taxon>
        <taxon>Fungi</taxon>
        <taxon>Dikarya</taxon>
        <taxon>Ascomycota</taxon>
        <taxon>Pezizomycotina</taxon>
        <taxon>Sordariomycetes</taxon>
        <taxon>Xylariomycetidae</taxon>
        <taxon>Amphisphaeriales</taxon>
        <taxon>Apiosporaceae</taxon>
        <taxon>Apiospora</taxon>
    </lineage>
</organism>
<dbReference type="Proteomes" id="UP001446871">
    <property type="component" value="Unassembled WGS sequence"/>
</dbReference>
<accession>A0ABR1TK18</accession>
<evidence type="ECO:0000313" key="1">
    <source>
        <dbReference type="EMBL" id="KAK8046008.1"/>
    </source>
</evidence>
<keyword evidence="2" id="KW-1185">Reference proteome</keyword>
<comment type="caution">
    <text evidence="1">The sequence shown here is derived from an EMBL/GenBank/DDBJ whole genome shotgun (WGS) entry which is preliminary data.</text>
</comment>